<evidence type="ECO:0000313" key="2">
    <source>
        <dbReference type="EMBL" id="KIM60520.1"/>
    </source>
</evidence>
<proteinExistence type="inferred from homology"/>
<sequence length="187" mass="21612">MEFIKELTGATKVFPFEHTVRRRRPGVVETPEKRQPVTYIHVDRSAASCIARVHKHFPSNEASELLRGRVQVINLWRPILRPALDWPLAYCDCRTVDIDKDLIPSALVHYDHDGQNVVSRYNPEHRWVYRSAMDPEDLVLIKIFDSVSDGSVARMTPHTAFKHPKTPEGTPLRESIEVEVLVFYKED</sequence>
<protein>
    <recommendedName>
        <fullName evidence="4">Methyltransferase</fullName>
    </recommendedName>
</protein>
<dbReference type="PANTHER" id="PTHR34598:SF3">
    <property type="entry name" value="OXIDOREDUCTASE AN1597"/>
    <property type="match status" value="1"/>
</dbReference>
<evidence type="ECO:0000313" key="3">
    <source>
        <dbReference type="Proteomes" id="UP000053989"/>
    </source>
</evidence>
<accession>A0A0C3DIJ0</accession>
<dbReference type="Proteomes" id="UP000053989">
    <property type="component" value="Unassembled WGS sequence"/>
</dbReference>
<name>A0A0C3DIJ0_9AGAM</name>
<dbReference type="HOGENOM" id="CLU_042688_1_1_1"/>
<dbReference type="InterPro" id="IPR044053">
    <property type="entry name" value="AsaB-like"/>
</dbReference>
<dbReference type="InParanoid" id="A0A0C3DIJ0"/>
<dbReference type="NCBIfam" id="NF041278">
    <property type="entry name" value="CmcJ_NvfI_EfuI"/>
    <property type="match status" value="1"/>
</dbReference>
<keyword evidence="3" id="KW-1185">Reference proteome</keyword>
<dbReference type="AlphaFoldDB" id="A0A0C3DIJ0"/>
<organism evidence="2 3">
    <name type="scientific">Scleroderma citrinum Foug A</name>
    <dbReference type="NCBI Taxonomy" id="1036808"/>
    <lineage>
        <taxon>Eukaryota</taxon>
        <taxon>Fungi</taxon>
        <taxon>Dikarya</taxon>
        <taxon>Basidiomycota</taxon>
        <taxon>Agaricomycotina</taxon>
        <taxon>Agaricomycetes</taxon>
        <taxon>Agaricomycetidae</taxon>
        <taxon>Boletales</taxon>
        <taxon>Sclerodermatineae</taxon>
        <taxon>Sclerodermataceae</taxon>
        <taxon>Scleroderma</taxon>
    </lineage>
</organism>
<gene>
    <name evidence="2" type="ORF">SCLCIDRAFT_1216802</name>
</gene>
<dbReference type="STRING" id="1036808.A0A0C3DIJ0"/>
<evidence type="ECO:0008006" key="4">
    <source>
        <dbReference type="Google" id="ProtNLM"/>
    </source>
</evidence>
<dbReference type="GO" id="GO:0016491">
    <property type="term" value="F:oxidoreductase activity"/>
    <property type="evidence" value="ECO:0007669"/>
    <property type="project" value="InterPro"/>
</dbReference>
<dbReference type="EMBL" id="KN822061">
    <property type="protein sequence ID" value="KIM60520.1"/>
    <property type="molecule type" value="Genomic_DNA"/>
</dbReference>
<evidence type="ECO:0000256" key="1">
    <source>
        <dbReference type="ARBA" id="ARBA00023604"/>
    </source>
</evidence>
<reference evidence="3" key="2">
    <citation type="submission" date="2015-01" db="EMBL/GenBank/DDBJ databases">
        <title>Evolutionary Origins and Diversification of the Mycorrhizal Mutualists.</title>
        <authorList>
            <consortium name="DOE Joint Genome Institute"/>
            <consortium name="Mycorrhizal Genomics Consortium"/>
            <person name="Kohler A."/>
            <person name="Kuo A."/>
            <person name="Nagy L.G."/>
            <person name="Floudas D."/>
            <person name="Copeland A."/>
            <person name="Barry K.W."/>
            <person name="Cichocki N."/>
            <person name="Veneault-Fourrey C."/>
            <person name="LaButti K."/>
            <person name="Lindquist E.A."/>
            <person name="Lipzen A."/>
            <person name="Lundell T."/>
            <person name="Morin E."/>
            <person name="Murat C."/>
            <person name="Riley R."/>
            <person name="Ohm R."/>
            <person name="Sun H."/>
            <person name="Tunlid A."/>
            <person name="Henrissat B."/>
            <person name="Grigoriev I.V."/>
            <person name="Hibbett D.S."/>
            <person name="Martin F."/>
        </authorList>
    </citation>
    <scope>NUCLEOTIDE SEQUENCE [LARGE SCALE GENOMIC DNA]</scope>
    <source>
        <strain evidence="3">Foug A</strain>
    </source>
</reference>
<reference evidence="2 3" key="1">
    <citation type="submission" date="2014-04" db="EMBL/GenBank/DDBJ databases">
        <authorList>
            <consortium name="DOE Joint Genome Institute"/>
            <person name="Kuo A."/>
            <person name="Kohler A."/>
            <person name="Nagy L.G."/>
            <person name="Floudas D."/>
            <person name="Copeland A."/>
            <person name="Barry K.W."/>
            <person name="Cichocki N."/>
            <person name="Veneault-Fourrey C."/>
            <person name="LaButti K."/>
            <person name="Lindquist E.A."/>
            <person name="Lipzen A."/>
            <person name="Lundell T."/>
            <person name="Morin E."/>
            <person name="Murat C."/>
            <person name="Sun H."/>
            <person name="Tunlid A."/>
            <person name="Henrissat B."/>
            <person name="Grigoriev I.V."/>
            <person name="Hibbett D.S."/>
            <person name="Martin F."/>
            <person name="Nordberg H.P."/>
            <person name="Cantor M.N."/>
            <person name="Hua S.X."/>
        </authorList>
    </citation>
    <scope>NUCLEOTIDE SEQUENCE [LARGE SCALE GENOMIC DNA]</scope>
    <source>
        <strain evidence="2 3">Foug A</strain>
    </source>
</reference>
<comment type="similarity">
    <text evidence="1">Belongs to the asaB hydroxylase/desaturase family.</text>
</comment>
<dbReference type="OrthoDB" id="412788at2759"/>
<dbReference type="PANTHER" id="PTHR34598">
    <property type="entry name" value="BLL6449 PROTEIN"/>
    <property type="match status" value="1"/>
</dbReference>